<feature type="signal peptide" evidence="1">
    <location>
        <begin position="1"/>
        <end position="22"/>
    </location>
</feature>
<evidence type="ECO:0000313" key="4">
    <source>
        <dbReference type="Proteomes" id="UP000824023"/>
    </source>
</evidence>
<keyword evidence="1" id="KW-0732">Signal</keyword>
<reference evidence="3" key="2">
    <citation type="submission" date="2021-04" db="EMBL/GenBank/DDBJ databases">
        <authorList>
            <person name="Gilroy R."/>
        </authorList>
    </citation>
    <scope>NUCLEOTIDE SEQUENCE</scope>
    <source>
        <strain evidence="3">ChiHjej12B11-24981</strain>
    </source>
</reference>
<sequence length="119" mass="12594">MKRKKILGRLAGGCLVAAVCVACSPGAGLEGEWVQPVPGMVGSEQGFSLQAGGKAESIGIATLQYESWAREGDRLILKGKSIGNHQTLDFSDTLSVEKLTADSLVLKRGALSMSYGRRR</sequence>
<feature type="chain" id="PRO_5039195737" evidence="1">
    <location>
        <begin position="23"/>
        <end position="119"/>
    </location>
</feature>
<dbReference type="Proteomes" id="UP000824023">
    <property type="component" value="Unassembled WGS sequence"/>
</dbReference>
<dbReference type="InterPro" id="IPR024311">
    <property type="entry name" value="Lipocalin-like"/>
</dbReference>
<dbReference type="Pfam" id="PF12702">
    <property type="entry name" value="Lipocalin_3"/>
    <property type="match status" value="1"/>
</dbReference>
<proteinExistence type="predicted"/>
<dbReference type="EMBL" id="DXCK01000089">
    <property type="protein sequence ID" value="HIZ01853.1"/>
    <property type="molecule type" value="Genomic_DNA"/>
</dbReference>
<protein>
    <submittedName>
        <fullName evidence="3">Lipocalin family protein</fullName>
    </submittedName>
</protein>
<name>A0A9D2CXE8_9BACE</name>
<reference evidence="3" key="1">
    <citation type="journal article" date="2021" name="PeerJ">
        <title>Extensive microbial diversity within the chicken gut microbiome revealed by metagenomics and culture.</title>
        <authorList>
            <person name="Gilroy R."/>
            <person name="Ravi A."/>
            <person name="Getino M."/>
            <person name="Pursley I."/>
            <person name="Horton D.L."/>
            <person name="Alikhan N.F."/>
            <person name="Baker D."/>
            <person name="Gharbi K."/>
            <person name="Hall N."/>
            <person name="Watson M."/>
            <person name="Adriaenssens E.M."/>
            <person name="Foster-Nyarko E."/>
            <person name="Jarju S."/>
            <person name="Secka A."/>
            <person name="Antonio M."/>
            <person name="Oren A."/>
            <person name="Chaudhuri R.R."/>
            <person name="La Ragione R."/>
            <person name="Hildebrand F."/>
            <person name="Pallen M.J."/>
        </authorList>
    </citation>
    <scope>NUCLEOTIDE SEQUENCE</scope>
    <source>
        <strain evidence="3">ChiHjej12B11-24981</strain>
    </source>
</reference>
<dbReference type="AlphaFoldDB" id="A0A9D2CXE8"/>
<accession>A0A9D2CXE8</accession>
<dbReference type="Gene3D" id="2.40.128.280">
    <property type="match status" value="1"/>
</dbReference>
<comment type="caution">
    <text evidence="3">The sequence shown here is derived from an EMBL/GenBank/DDBJ whole genome shotgun (WGS) entry which is preliminary data.</text>
</comment>
<evidence type="ECO:0000256" key="1">
    <source>
        <dbReference type="SAM" id="SignalP"/>
    </source>
</evidence>
<evidence type="ECO:0000259" key="2">
    <source>
        <dbReference type="Pfam" id="PF12702"/>
    </source>
</evidence>
<gene>
    <name evidence="3" type="ORF">H9819_06325</name>
</gene>
<evidence type="ECO:0000313" key="3">
    <source>
        <dbReference type="EMBL" id="HIZ01853.1"/>
    </source>
</evidence>
<feature type="domain" description="Lipocalin-like" evidence="2">
    <location>
        <begin position="29"/>
        <end position="117"/>
    </location>
</feature>
<organism evidence="3 4">
    <name type="scientific">Candidatus Bacteroides merdipullorum</name>
    <dbReference type="NCBI Taxonomy" id="2838474"/>
    <lineage>
        <taxon>Bacteria</taxon>
        <taxon>Pseudomonadati</taxon>
        <taxon>Bacteroidota</taxon>
        <taxon>Bacteroidia</taxon>
        <taxon>Bacteroidales</taxon>
        <taxon>Bacteroidaceae</taxon>
        <taxon>Bacteroides</taxon>
    </lineage>
</organism>